<dbReference type="Proteomes" id="UP000187203">
    <property type="component" value="Unassembled WGS sequence"/>
</dbReference>
<feature type="non-terminal residue" evidence="1">
    <location>
        <position position="1"/>
    </location>
</feature>
<name>A0A1R3L2R5_9ROSI</name>
<dbReference type="AlphaFoldDB" id="A0A1R3L2R5"/>
<sequence>GAQDPSRAFELVVRAKPAVDVDGADGSVHARRLHDGHAPVNVLLGHLREFAVVHGNVAFAARRVGGAQRAGHGGLDLGQHLLHARVVGGACGLVLLVELVQPALRIAPQCHGAVLGHDGIHGPGLGKRLAPAYGAAGDRYHAQPGLLELGNGINDMGRHHAFRGQGVVDVGEDAERRCGRCPEGQRLEGCGHGRQNAESRPGRLVEGQRLRARTVRARAPSYCLANSTMAL</sequence>
<evidence type="ECO:0000313" key="2">
    <source>
        <dbReference type="Proteomes" id="UP000187203"/>
    </source>
</evidence>
<protein>
    <submittedName>
        <fullName evidence="1">Uncharacterized protein</fullName>
    </submittedName>
</protein>
<reference evidence="2" key="1">
    <citation type="submission" date="2013-09" db="EMBL/GenBank/DDBJ databases">
        <title>Corchorus olitorius genome sequencing.</title>
        <authorList>
            <person name="Alam M."/>
            <person name="Haque M.S."/>
            <person name="Islam M.S."/>
            <person name="Emdad E.M."/>
            <person name="Islam M.M."/>
            <person name="Ahmed B."/>
            <person name="Halim A."/>
            <person name="Hossen Q.M.M."/>
            <person name="Hossain M.Z."/>
            <person name="Ahmed R."/>
            <person name="Khan M.M."/>
            <person name="Islam R."/>
            <person name="Rashid M.M."/>
            <person name="Khan S.A."/>
            <person name="Rahman M.S."/>
            <person name="Alam M."/>
            <person name="Yahiya A.S."/>
            <person name="Khan M.S."/>
            <person name="Azam M.S."/>
            <person name="Haque T."/>
            <person name="Lashkar M.Z.H."/>
            <person name="Akhand A.I."/>
            <person name="Morshed G."/>
            <person name="Roy S."/>
            <person name="Uddin K.S."/>
            <person name="Rabeya T."/>
            <person name="Hossain A.S."/>
            <person name="Chowdhury A."/>
            <person name="Snigdha A.R."/>
            <person name="Mortoza M.S."/>
            <person name="Matin S.A."/>
            <person name="Hoque S.M.E."/>
            <person name="Islam M.K."/>
            <person name="Roy D.K."/>
            <person name="Haider R."/>
            <person name="Moosa M.M."/>
            <person name="Elias S.M."/>
            <person name="Hasan A.M."/>
            <person name="Jahan S."/>
            <person name="Shafiuddin M."/>
            <person name="Mahmood N."/>
            <person name="Shommy N.S."/>
        </authorList>
    </citation>
    <scope>NUCLEOTIDE SEQUENCE [LARGE SCALE GENOMIC DNA]</scope>
    <source>
        <strain evidence="2">cv. O-4</strain>
    </source>
</reference>
<keyword evidence="2" id="KW-1185">Reference proteome</keyword>
<comment type="caution">
    <text evidence="1">The sequence shown here is derived from an EMBL/GenBank/DDBJ whole genome shotgun (WGS) entry which is preliminary data.</text>
</comment>
<gene>
    <name evidence="1" type="ORF">COLO4_01224</name>
</gene>
<accession>A0A1R3L2R5</accession>
<organism evidence="1 2">
    <name type="scientific">Corchorus olitorius</name>
    <dbReference type="NCBI Taxonomy" id="93759"/>
    <lineage>
        <taxon>Eukaryota</taxon>
        <taxon>Viridiplantae</taxon>
        <taxon>Streptophyta</taxon>
        <taxon>Embryophyta</taxon>
        <taxon>Tracheophyta</taxon>
        <taxon>Spermatophyta</taxon>
        <taxon>Magnoliopsida</taxon>
        <taxon>eudicotyledons</taxon>
        <taxon>Gunneridae</taxon>
        <taxon>Pentapetalae</taxon>
        <taxon>rosids</taxon>
        <taxon>malvids</taxon>
        <taxon>Malvales</taxon>
        <taxon>Malvaceae</taxon>
        <taxon>Grewioideae</taxon>
        <taxon>Apeibeae</taxon>
        <taxon>Corchorus</taxon>
    </lineage>
</organism>
<evidence type="ECO:0000313" key="1">
    <source>
        <dbReference type="EMBL" id="OMP13653.1"/>
    </source>
</evidence>
<proteinExistence type="predicted"/>
<dbReference type="EMBL" id="AWUE01003651">
    <property type="protein sequence ID" value="OMP13653.1"/>
    <property type="molecule type" value="Genomic_DNA"/>
</dbReference>